<dbReference type="GeneID" id="108834047"/>
<dbReference type="Proteomes" id="UP000504610">
    <property type="component" value="Chromosome 4"/>
</dbReference>
<dbReference type="AlphaFoldDB" id="A0A6J0LSS3"/>
<proteinExistence type="predicted"/>
<reference evidence="2" key="1">
    <citation type="journal article" date="2019" name="Database">
        <title>The radish genome database (RadishGD): an integrated information resource for radish genomics.</title>
        <authorList>
            <person name="Yu H.J."/>
            <person name="Baek S."/>
            <person name="Lee Y.J."/>
            <person name="Cho A."/>
            <person name="Mun J.H."/>
        </authorList>
    </citation>
    <scope>NUCLEOTIDE SEQUENCE [LARGE SCALE GENOMIC DNA]</scope>
    <source>
        <strain evidence="2">cv. WK10039</strain>
    </source>
</reference>
<dbReference type="InterPro" id="IPR026960">
    <property type="entry name" value="RVT-Znf"/>
</dbReference>
<evidence type="ECO:0000313" key="3">
    <source>
        <dbReference type="RefSeq" id="XP_018462918.1"/>
    </source>
</evidence>
<gene>
    <name evidence="3" type="primary">LOC108834047</name>
</gene>
<dbReference type="OrthoDB" id="1104042at2759"/>
<sequence length="514" mass="60733">MVFADGRKKSVEGILDVFNEFDRMSGLKISMEKSVLFVAGTSVEKKEEILEQFQFTTGDLPVRYLCLPLLTKNMTINDYLPLIEKIRKKISTWTGRFLTYAGRLQLINSVIMSLTNFWMAAFRLPSSCIKEIERLCSAFLWSGPDLNGRKAKIAWSDVCRAKSEGGLGLRPLKEVNMVSCLKLIWRILSANSLWVNWVKVYLIRKGSIWMIKDNTQAGSWMWRKVLKYREIAKSFYRVEVRSGEKAYFWFEVWSSLGCLKDILRERGCIGIGILIDATVADSRRHRRRHHRDLMLNKVEEEIEKYKLNLVYEEDISLWRNGNGKYKRKFSTRETWICIRERHLECNWHKAIWFKNATPKFSFITWIAMHGRLSTGDRMRSWYDNVDASCVLCQEPLETRNHLFFEYSYSEQIWRELMRGVMQNQYTSEWDKLIDLLTGSYSWSKIQLFIIKYMLQSTVYAIWRERNRRKHGETPRPTALLTKQLDKNIRNRITIQQRKGDKELAGAMAVWFGTR</sequence>
<protein>
    <submittedName>
        <fullName evidence="3">Uncharacterized protein LOC108834047</fullName>
    </submittedName>
</protein>
<accession>A0A6J0LSS3</accession>
<dbReference type="PANTHER" id="PTHR33116">
    <property type="entry name" value="REVERSE TRANSCRIPTASE ZINC-BINDING DOMAIN-CONTAINING PROTEIN-RELATED-RELATED"/>
    <property type="match status" value="1"/>
</dbReference>
<dbReference type="Pfam" id="PF13966">
    <property type="entry name" value="zf-RVT"/>
    <property type="match status" value="1"/>
</dbReference>
<feature type="domain" description="Reverse transcriptase zinc-binding" evidence="1">
    <location>
        <begin position="329"/>
        <end position="413"/>
    </location>
</feature>
<evidence type="ECO:0000313" key="2">
    <source>
        <dbReference type="Proteomes" id="UP000504610"/>
    </source>
</evidence>
<dbReference type="RefSeq" id="XP_018462918.1">
    <property type="nucleotide sequence ID" value="XM_018607416.1"/>
</dbReference>
<organism evidence="2 3">
    <name type="scientific">Raphanus sativus</name>
    <name type="common">Radish</name>
    <name type="synonym">Raphanus raphanistrum var. sativus</name>
    <dbReference type="NCBI Taxonomy" id="3726"/>
    <lineage>
        <taxon>Eukaryota</taxon>
        <taxon>Viridiplantae</taxon>
        <taxon>Streptophyta</taxon>
        <taxon>Embryophyta</taxon>
        <taxon>Tracheophyta</taxon>
        <taxon>Spermatophyta</taxon>
        <taxon>Magnoliopsida</taxon>
        <taxon>eudicotyledons</taxon>
        <taxon>Gunneridae</taxon>
        <taxon>Pentapetalae</taxon>
        <taxon>rosids</taxon>
        <taxon>malvids</taxon>
        <taxon>Brassicales</taxon>
        <taxon>Brassicaceae</taxon>
        <taxon>Brassiceae</taxon>
        <taxon>Raphanus</taxon>
    </lineage>
</organism>
<dbReference type="KEGG" id="rsz:108834047"/>
<dbReference type="PANTHER" id="PTHR33116:SF84">
    <property type="entry name" value="RNA-DIRECTED DNA POLYMERASE"/>
    <property type="match status" value="1"/>
</dbReference>
<keyword evidence="2" id="KW-1185">Reference proteome</keyword>
<reference evidence="3" key="2">
    <citation type="submission" date="2025-08" db="UniProtKB">
        <authorList>
            <consortium name="RefSeq"/>
        </authorList>
    </citation>
    <scope>IDENTIFICATION</scope>
    <source>
        <tissue evidence="3">Leaf</tissue>
    </source>
</reference>
<name>A0A6J0LSS3_RAPSA</name>
<evidence type="ECO:0000259" key="1">
    <source>
        <dbReference type="Pfam" id="PF13966"/>
    </source>
</evidence>